<evidence type="ECO:0000313" key="2">
    <source>
        <dbReference type="Proteomes" id="UP000694558"/>
    </source>
</evidence>
<proteinExistence type="predicted"/>
<accession>A0A8D2ZF60</accession>
<organism evidence="1 2">
    <name type="scientific">Scophthalmus maximus</name>
    <name type="common">Turbot</name>
    <name type="synonym">Psetta maxima</name>
    <dbReference type="NCBI Taxonomy" id="52904"/>
    <lineage>
        <taxon>Eukaryota</taxon>
        <taxon>Metazoa</taxon>
        <taxon>Chordata</taxon>
        <taxon>Craniata</taxon>
        <taxon>Vertebrata</taxon>
        <taxon>Euteleostomi</taxon>
        <taxon>Actinopterygii</taxon>
        <taxon>Neopterygii</taxon>
        <taxon>Teleostei</taxon>
        <taxon>Neoteleostei</taxon>
        <taxon>Acanthomorphata</taxon>
        <taxon>Carangaria</taxon>
        <taxon>Pleuronectiformes</taxon>
        <taxon>Pleuronectoidei</taxon>
        <taxon>Scophthalmidae</taxon>
        <taxon>Scophthalmus</taxon>
    </lineage>
</organism>
<dbReference type="Proteomes" id="UP000694558">
    <property type="component" value="Chromosome 1"/>
</dbReference>
<dbReference type="Ensembl" id="ENSSMAT00000001250.2">
    <property type="protein sequence ID" value="ENSSMAP00000001226.2"/>
    <property type="gene ID" value="ENSSMAG00000000767.2"/>
</dbReference>
<name>A0A8D2ZF60_SCOMX</name>
<reference evidence="1" key="1">
    <citation type="submission" date="2023-05" db="EMBL/GenBank/DDBJ databases">
        <title>High-quality long-read genome of Scophthalmus maximus.</title>
        <authorList>
            <person name="Lien S."/>
            <person name="Martinez P."/>
        </authorList>
    </citation>
    <scope>NUCLEOTIDE SEQUENCE [LARGE SCALE GENOMIC DNA]</scope>
</reference>
<reference evidence="1" key="2">
    <citation type="submission" date="2025-08" db="UniProtKB">
        <authorList>
            <consortium name="Ensembl"/>
        </authorList>
    </citation>
    <scope>IDENTIFICATION</scope>
</reference>
<evidence type="ECO:0000313" key="1">
    <source>
        <dbReference type="Ensembl" id="ENSSMAP00000001226.2"/>
    </source>
</evidence>
<dbReference type="AlphaFoldDB" id="A0A8D2ZF60"/>
<sequence length="87" mass="9575">MHPQQRIYFYKRTTVSYLDSGTPAFADSIGHSGTRRVDHGHEADEAQFLRGEVHLLCVESEALWELVIGQVEVAEAASEASPATSLC</sequence>
<dbReference type="GeneTree" id="ENSGT01100000263585"/>
<protein>
    <submittedName>
        <fullName evidence="1">Uncharacterized protein</fullName>
    </submittedName>
</protein>